<dbReference type="Proteomes" id="UP000075243">
    <property type="component" value="Unassembled WGS sequence"/>
</dbReference>
<dbReference type="Pfam" id="PF00076">
    <property type="entry name" value="RRM_1"/>
    <property type="match status" value="1"/>
</dbReference>
<evidence type="ECO:0000313" key="5">
    <source>
        <dbReference type="Proteomes" id="UP000075243"/>
    </source>
</evidence>
<dbReference type="InterPro" id="IPR012677">
    <property type="entry name" value="Nucleotide-bd_a/b_plait_sf"/>
</dbReference>
<dbReference type="InterPro" id="IPR035979">
    <property type="entry name" value="RBD_domain_sf"/>
</dbReference>
<dbReference type="GO" id="GO:0005730">
    <property type="term" value="C:nucleolus"/>
    <property type="evidence" value="ECO:0007669"/>
    <property type="project" value="TreeGrafter"/>
</dbReference>
<dbReference type="InterPro" id="IPR000504">
    <property type="entry name" value="RRM_dom"/>
</dbReference>
<dbReference type="Gene3D" id="3.30.70.330">
    <property type="match status" value="1"/>
</dbReference>
<feature type="domain" description="RRM" evidence="3">
    <location>
        <begin position="134"/>
        <end position="184"/>
    </location>
</feature>
<dbReference type="PANTHER" id="PTHR48030:SF3">
    <property type="entry name" value="SPLICING FACTOR 3B SUBUNIT 4"/>
    <property type="match status" value="1"/>
</dbReference>
<dbReference type="PANTHER" id="PTHR48030">
    <property type="entry name" value="SPLICING FACTOR 3B SUBUNIT 4"/>
    <property type="match status" value="1"/>
</dbReference>
<sequence length="221" mass="25872">MEMLKQEDKWVFKGDVPPMPEPTTNEDGVPSHDEDQPPQVEIEPEREQEPEPKTFSPFEQIMINKLKAVMEMSRKHESYYSGILDRSDNLDHEIARIKAQLGMQEDSELYTMRCEDRDDSYLGIPARVVQYEVNVYVPKDRVTNHHQGYGFIEFQSEENANYAIKVLNMIKFCGKPIRVNKLEPITWTADHTKWVGSFYTKQDFIDVVEIFDPIGMIVNYF</sequence>
<dbReference type="PROSITE" id="PS50102">
    <property type="entry name" value="RRM"/>
    <property type="match status" value="1"/>
</dbReference>
<feature type="compositionally biased region" description="Basic and acidic residues" evidence="2">
    <location>
        <begin position="1"/>
        <end position="12"/>
    </location>
</feature>
<keyword evidence="1" id="KW-0694">RNA-binding</keyword>
<evidence type="ECO:0000259" key="3">
    <source>
        <dbReference type="PROSITE" id="PS50102"/>
    </source>
</evidence>
<dbReference type="EMBL" id="KQ485618">
    <property type="protein sequence ID" value="KYP31863.1"/>
    <property type="molecule type" value="Genomic_DNA"/>
</dbReference>
<evidence type="ECO:0000256" key="1">
    <source>
        <dbReference type="PROSITE-ProRule" id="PRU00176"/>
    </source>
</evidence>
<accession>A0A151QNI8</accession>
<name>A0A151QNI8_CAJCA</name>
<organism evidence="4 5">
    <name type="scientific">Cajanus cajan</name>
    <name type="common">Pigeon pea</name>
    <name type="synonym">Cajanus indicus</name>
    <dbReference type="NCBI Taxonomy" id="3821"/>
    <lineage>
        <taxon>Eukaryota</taxon>
        <taxon>Viridiplantae</taxon>
        <taxon>Streptophyta</taxon>
        <taxon>Embryophyta</taxon>
        <taxon>Tracheophyta</taxon>
        <taxon>Spermatophyta</taxon>
        <taxon>Magnoliopsida</taxon>
        <taxon>eudicotyledons</taxon>
        <taxon>Gunneridae</taxon>
        <taxon>Pentapetalae</taxon>
        <taxon>rosids</taxon>
        <taxon>fabids</taxon>
        <taxon>Fabales</taxon>
        <taxon>Fabaceae</taxon>
        <taxon>Papilionoideae</taxon>
        <taxon>50 kb inversion clade</taxon>
        <taxon>NPAAA clade</taxon>
        <taxon>indigoferoid/millettioid clade</taxon>
        <taxon>Phaseoleae</taxon>
        <taxon>Cajanus</taxon>
    </lineage>
</organism>
<feature type="compositionally biased region" description="Basic and acidic residues" evidence="2">
    <location>
        <begin position="43"/>
        <end position="52"/>
    </location>
</feature>
<evidence type="ECO:0000256" key="2">
    <source>
        <dbReference type="SAM" id="MobiDB-lite"/>
    </source>
</evidence>
<dbReference type="STRING" id="3821.A0A151QNI8"/>
<proteinExistence type="predicted"/>
<gene>
    <name evidence="4" type="ORF">KK1_047620</name>
</gene>
<dbReference type="GO" id="GO:0048026">
    <property type="term" value="P:positive regulation of mRNA splicing, via spliceosome"/>
    <property type="evidence" value="ECO:0007669"/>
    <property type="project" value="TreeGrafter"/>
</dbReference>
<feature type="region of interest" description="Disordered" evidence="2">
    <location>
        <begin position="1"/>
        <end position="53"/>
    </location>
</feature>
<protein>
    <submittedName>
        <fullName evidence="4">Splicing factor 3B subunit 4</fullName>
    </submittedName>
</protein>
<dbReference type="GO" id="GO:0071011">
    <property type="term" value="C:precatalytic spliceosome"/>
    <property type="evidence" value="ECO:0007669"/>
    <property type="project" value="TreeGrafter"/>
</dbReference>
<dbReference type="AlphaFoldDB" id="A0A151QNI8"/>
<dbReference type="SUPFAM" id="SSF54928">
    <property type="entry name" value="RNA-binding domain, RBD"/>
    <property type="match status" value="1"/>
</dbReference>
<keyword evidence="5" id="KW-1185">Reference proteome</keyword>
<dbReference type="InterPro" id="IPR052084">
    <property type="entry name" value="SF3B4_spliceosome_assoc"/>
</dbReference>
<dbReference type="GO" id="GO:0003723">
    <property type="term" value="F:RNA binding"/>
    <property type="evidence" value="ECO:0007669"/>
    <property type="project" value="UniProtKB-UniRule"/>
</dbReference>
<evidence type="ECO:0000313" key="4">
    <source>
        <dbReference type="EMBL" id="KYP31863.1"/>
    </source>
</evidence>
<reference evidence="4" key="1">
    <citation type="journal article" date="2012" name="Nat. Biotechnol.">
        <title>Draft genome sequence of pigeonpea (Cajanus cajan), an orphan legume crop of resource-poor farmers.</title>
        <authorList>
            <person name="Varshney R.K."/>
            <person name="Chen W."/>
            <person name="Li Y."/>
            <person name="Bharti A.K."/>
            <person name="Saxena R.K."/>
            <person name="Schlueter J.A."/>
            <person name="Donoghue M.T."/>
            <person name="Azam S."/>
            <person name="Fan G."/>
            <person name="Whaley A.M."/>
            <person name="Farmer A.D."/>
            <person name="Sheridan J."/>
            <person name="Iwata A."/>
            <person name="Tuteja R."/>
            <person name="Penmetsa R.V."/>
            <person name="Wu W."/>
            <person name="Upadhyaya H.D."/>
            <person name="Yang S.P."/>
            <person name="Shah T."/>
            <person name="Saxena K.B."/>
            <person name="Michael T."/>
            <person name="McCombie W.R."/>
            <person name="Yang B."/>
            <person name="Zhang G."/>
            <person name="Yang H."/>
            <person name="Wang J."/>
            <person name="Spillane C."/>
            <person name="Cook D.R."/>
            <person name="May G.D."/>
            <person name="Xu X."/>
            <person name="Jackson S.A."/>
        </authorList>
    </citation>
    <scope>NUCLEOTIDE SEQUENCE [LARGE SCALE GENOMIC DNA]</scope>
</reference>
<dbReference type="Gramene" id="C.cajan_46531.t">
    <property type="protein sequence ID" value="C.cajan_46531.t"/>
    <property type="gene ID" value="C.cajan_46531"/>
</dbReference>